<keyword evidence="2" id="KW-1185">Reference proteome</keyword>
<organism evidence="1 2">
    <name type="scientific">Flavihumibacter fluminis</name>
    <dbReference type="NCBI Taxonomy" id="2909236"/>
    <lineage>
        <taxon>Bacteria</taxon>
        <taxon>Pseudomonadati</taxon>
        <taxon>Bacteroidota</taxon>
        <taxon>Chitinophagia</taxon>
        <taxon>Chitinophagales</taxon>
        <taxon>Chitinophagaceae</taxon>
        <taxon>Flavihumibacter</taxon>
    </lineage>
</organism>
<sequence length="223" mass="24734">MCRVILFVDGFTPKEYGRALSTNIHSSDRNLGEESMYKNIFLFFLVLIFFSACETATITSQTSSIAPVRPGSKIYIKKSDLRSIENQNIESSMKSWLENNSYKLVQVPSEADFTISYTQPSNITTQFNYSINEPVTTRATGFIGSTPINISQTGFETRNYTEQVTNRTISFVIVNNTGKNAGEVAWAGGIGTSPDSLLKKTPILIDKLFSQIGKTTTTHPVIN</sequence>
<comment type="caution">
    <text evidence="1">The sequence shown here is derived from an EMBL/GenBank/DDBJ whole genome shotgun (WGS) entry which is preliminary data.</text>
</comment>
<dbReference type="Proteomes" id="UP001200145">
    <property type="component" value="Unassembled WGS sequence"/>
</dbReference>
<dbReference type="RefSeq" id="WP_234866330.1">
    <property type="nucleotide sequence ID" value="NZ_JAKEVY010000003.1"/>
</dbReference>
<accession>A0ABS9BI24</accession>
<protein>
    <recommendedName>
        <fullName evidence="3">DUF4136 domain-containing protein</fullName>
    </recommendedName>
</protein>
<name>A0ABS9BI24_9BACT</name>
<evidence type="ECO:0008006" key="3">
    <source>
        <dbReference type="Google" id="ProtNLM"/>
    </source>
</evidence>
<dbReference type="EMBL" id="JAKEVY010000003">
    <property type="protein sequence ID" value="MCF1715377.1"/>
    <property type="molecule type" value="Genomic_DNA"/>
</dbReference>
<evidence type="ECO:0000313" key="2">
    <source>
        <dbReference type="Proteomes" id="UP001200145"/>
    </source>
</evidence>
<evidence type="ECO:0000313" key="1">
    <source>
        <dbReference type="EMBL" id="MCF1715377.1"/>
    </source>
</evidence>
<proteinExistence type="predicted"/>
<gene>
    <name evidence="1" type="ORF">L0U88_12140</name>
</gene>
<reference evidence="1 2" key="1">
    <citation type="submission" date="2022-01" db="EMBL/GenBank/DDBJ databases">
        <title>Flavihumibacter sp. nov., isolated from sediment of a river.</title>
        <authorList>
            <person name="Liu H."/>
        </authorList>
    </citation>
    <scope>NUCLEOTIDE SEQUENCE [LARGE SCALE GENOMIC DNA]</scope>
    <source>
        <strain evidence="1 2">RY-1</strain>
    </source>
</reference>